<keyword evidence="13" id="KW-1185">Reference proteome</keyword>
<dbReference type="Pfam" id="PF04157">
    <property type="entry name" value="EAP30"/>
    <property type="match status" value="1"/>
</dbReference>
<protein>
    <recommendedName>
        <fullName evidence="2 7">Vacuolar protein-sorting-associated protein 36</fullName>
    </recommendedName>
    <alternativeName>
        <fullName evidence="6 7">ESCRT-II complex subunit VPS36</fullName>
    </alternativeName>
</protein>
<dbReference type="GO" id="GO:0000814">
    <property type="term" value="C:ESCRT II complex"/>
    <property type="evidence" value="ECO:0007669"/>
    <property type="project" value="UniProtKB-UniRule"/>
</dbReference>
<dbReference type="KEGG" id="dpa:109546352"/>
<dbReference type="FunFam" id="1.10.10.10:FF:000170">
    <property type="entry name" value="Vacuolar protein-sorting-associated protein 36"/>
    <property type="match status" value="1"/>
</dbReference>
<sequence length="391" mass="44436">MNRLVYGSPALSDNETVLIRERNVTLFDGFDESRFQEGEILITTHRLLWGRPEAMARGQKCLTFMFAQVTDVEEEPPYHYERHRKVVVYLDFFPDPNADRAIPESMFNFIKLCFNEGFSSDVIGNIQRQMLYWQNYIPPQIPDNQPSSNQLRQIELRTGIVGIERGLQAKQSLLDGTLTLAFKDLTKLMCMAGDMVRLSKVISKKIKDRQGDITEDETVRFKSYLLSLGIDDPVTRDAYKSNNQYYKGLAKEICEFIITHIEEMGGMMALPDVYCRVNRARGLELVSPEDVLNACKLMEQLGMPLKLFQFSSGVMVLQLCNLDGESIAEATAVLVEDCGSLSAEELSQKLGISVILAKERLLVAEKHGKTCRDDAIEGLRFYPNLFLTKDQ</sequence>
<comment type="function">
    <text evidence="7">Component of the ESCRT-II complex (endosomal sorting complex required for transport II), which is required for multivesicular body (MVB) formation and sorting of endosomal cargo proteins into MVBs.</text>
</comment>
<keyword evidence="4 7" id="KW-0963">Cytoplasm</keyword>
<evidence type="ECO:0000256" key="5">
    <source>
        <dbReference type="ARBA" id="ARBA00022927"/>
    </source>
</evidence>
<dbReference type="EMBL" id="KB631729">
    <property type="protein sequence ID" value="ERL85629.1"/>
    <property type="molecule type" value="Genomic_DNA"/>
</dbReference>
<dbReference type="EnsemblMetazoa" id="XM_019917272.1">
    <property type="protein sequence ID" value="XP_019772831.1"/>
    <property type="gene ID" value="LOC109546352"/>
</dbReference>
<organism evidence="9">
    <name type="scientific">Dendroctonus ponderosae</name>
    <name type="common">Mountain pine beetle</name>
    <dbReference type="NCBI Taxonomy" id="77166"/>
    <lineage>
        <taxon>Eukaryota</taxon>
        <taxon>Metazoa</taxon>
        <taxon>Ecdysozoa</taxon>
        <taxon>Arthropoda</taxon>
        <taxon>Hexapoda</taxon>
        <taxon>Insecta</taxon>
        <taxon>Pterygota</taxon>
        <taxon>Neoptera</taxon>
        <taxon>Endopterygota</taxon>
        <taxon>Coleoptera</taxon>
        <taxon>Polyphaga</taxon>
        <taxon>Cucujiformia</taxon>
        <taxon>Curculionidae</taxon>
        <taxon>Scolytinae</taxon>
        <taxon>Dendroctonus</taxon>
    </lineage>
</organism>
<gene>
    <name evidence="11" type="ORF">D910_03047</name>
    <name evidence="10" type="ORF">YQE_01757</name>
</gene>
<reference evidence="12" key="3">
    <citation type="submission" date="2024-08" db="UniProtKB">
        <authorList>
            <consortium name="EnsemblMetazoa"/>
        </authorList>
    </citation>
    <scope>IDENTIFICATION</scope>
</reference>
<evidence type="ECO:0000256" key="2">
    <source>
        <dbReference type="ARBA" id="ARBA00017953"/>
    </source>
</evidence>
<dbReference type="FunFam" id="1.10.10.10:FF:000416">
    <property type="entry name" value="Vacuolar protein-sorting-associated protein 36"/>
    <property type="match status" value="1"/>
</dbReference>
<dbReference type="Pfam" id="PF11605">
    <property type="entry name" value="Vps36_ESCRT-II"/>
    <property type="match status" value="1"/>
</dbReference>
<dbReference type="InterPro" id="IPR021648">
    <property type="entry name" value="GLUE_dom"/>
</dbReference>
<evidence type="ECO:0000259" key="8">
    <source>
        <dbReference type="Pfam" id="PF11605"/>
    </source>
</evidence>
<accession>J3JYD3</accession>
<name>J3JYD3_DENPD</name>
<evidence type="ECO:0000256" key="7">
    <source>
        <dbReference type="RuleBase" id="RU367095"/>
    </source>
</evidence>
<dbReference type="GO" id="GO:0032266">
    <property type="term" value="F:phosphatidylinositol-3-phosphate binding"/>
    <property type="evidence" value="ECO:0007669"/>
    <property type="project" value="UniProtKB-UniRule"/>
</dbReference>
<dbReference type="InterPro" id="IPR040608">
    <property type="entry name" value="Snf8/Vps36"/>
</dbReference>
<dbReference type="EMBL" id="KB740045">
    <property type="protein sequence ID" value="ENN81866.1"/>
    <property type="molecule type" value="Genomic_DNA"/>
</dbReference>
<dbReference type="EMBL" id="BT128259">
    <property type="protein sequence ID" value="AEE63219.1"/>
    <property type="molecule type" value="mRNA"/>
</dbReference>
<evidence type="ECO:0000313" key="10">
    <source>
        <dbReference type="EMBL" id="ENN81866.1"/>
    </source>
</evidence>
<dbReference type="PANTHER" id="PTHR13128:SF12">
    <property type="entry name" value="VACUOLAR PROTEIN-SORTING-ASSOCIATED PROTEIN 36"/>
    <property type="match status" value="1"/>
</dbReference>
<reference evidence="9" key="1">
    <citation type="journal article" date="2012" name="Insect Biochem. Mol. Biol.">
        <title>Transcriptome and full-length cDNA resources for the mountain pine beetle, Dendroctonus ponderosae Hopkins, a major insect pest of pine forests.</title>
        <authorList>
            <person name="Keeling C.I."/>
            <person name="Henderson H."/>
            <person name="Li M."/>
            <person name="Yuen M."/>
            <person name="Clark E.L."/>
            <person name="Fraser J.D."/>
            <person name="Huber D.P."/>
            <person name="Liao N.Y."/>
            <person name="Roderick Docking T."/>
            <person name="Birol I."/>
            <person name="Chan S.K."/>
            <person name="Taylor G.A."/>
            <person name="Palmquist D."/>
            <person name="Jones S.J."/>
            <person name="Bohlmann J."/>
        </authorList>
    </citation>
    <scope>NUCLEOTIDE SEQUENCE</scope>
    <source>
        <tissue evidence="9">Larvae</tissue>
    </source>
</reference>
<dbReference type="GO" id="GO:0043328">
    <property type="term" value="P:protein transport to vacuole involved in ubiquitin-dependent protein catabolic process via the multivesicular body sorting pathway"/>
    <property type="evidence" value="ECO:0007669"/>
    <property type="project" value="UniProtKB-UniRule"/>
</dbReference>
<dbReference type="InterPro" id="IPR037855">
    <property type="entry name" value="Vps36"/>
</dbReference>
<comment type="subcellular location">
    <subcellularLocation>
        <location evidence="7">Cytoplasm</location>
    </subcellularLocation>
    <subcellularLocation>
        <location evidence="7">Endosome</location>
    </subcellularLocation>
</comment>
<dbReference type="SUPFAM" id="SSF46785">
    <property type="entry name" value="Winged helix' DNA-binding domain"/>
    <property type="match status" value="2"/>
</dbReference>
<dbReference type="InterPro" id="IPR011993">
    <property type="entry name" value="PH-like_dom_sf"/>
</dbReference>
<dbReference type="Proteomes" id="UP000019118">
    <property type="component" value="Unassembled WGS sequence"/>
</dbReference>
<dbReference type="Gene3D" id="6.10.140.260">
    <property type="match status" value="1"/>
</dbReference>
<dbReference type="GO" id="GO:0031902">
    <property type="term" value="C:late endosome membrane"/>
    <property type="evidence" value="ECO:0007669"/>
    <property type="project" value="UniProtKB-UniRule"/>
</dbReference>
<dbReference type="OrthoDB" id="271448at2759"/>
<evidence type="ECO:0000256" key="4">
    <source>
        <dbReference type="ARBA" id="ARBA00022490"/>
    </source>
</evidence>
<evidence type="ECO:0000256" key="3">
    <source>
        <dbReference type="ARBA" id="ARBA00022448"/>
    </source>
</evidence>
<keyword evidence="5 7" id="KW-0653">Protein transport</keyword>
<evidence type="ECO:0000313" key="12">
    <source>
        <dbReference type="EnsemblMetazoa" id="XP_019772831.1"/>
    </source>
</evidence>
<dbReference type="HOGENOM" id="CLU_015433_0_0_1"/>
<dbReference type="InterPro" id="IPR036390">
    <property type="entry name" value="WH_DNA-bd_sf"/>
</dbReference>
<proteinExistence type="evidence at transcript level"/>
<evidence type="ECO:0000256" key="1">
    <source>
        <dbReference type="ARBA" id="ARBA00009697"/>
    </source>
</evidence>
<dbReference type="Proteomes" id="UP000030742">
    <property type="component" value="Unassembled WGS sequence"/>
</dbReference>
<comment type="subunit">
    <text evidence="7">Component of the endosomal sorting complex required for transport II (ESCRT-II).</text>
</comment>
<dbReference type="OMA" id="ISVMICK"/>
<dbReference type="InterPro" id="IPR036388">
    <property type="entry name" value="WH-like_DNA-bd_sf"/>
</dbReference>
<dbReference type="STRING" id="77166.J3JYD3"/>
<feature type="domain" description="GLUE N-terminal" evidence="8">
    <location>
        <begin position="5"/>
        <end position="91"/>
    </location>
</feature>
<dbReference type="AlphaFoldDB" id="J3JYD3"/>
<dbReference type="Gene3D" id="1.10.10.10">
    <property type="entry name" value="Winged helix-like DNA-binding domain superfamily/Winged helix DNA-binding domain"/>
    <property type="match status" value="2"/>
</dbReference>
<evidence type="ECO:0000313" key="14">
    <source>
        <dbReference type="Proteomes" id="UP000030742"/>
    </source>
</evidence>
<keyword evidence="7" id="KW-0967">Endosome</keyword>
<dbReference type="SUPFAM" id="SSF50729">
    <property type="entry name" value="PH domain-like"/>
    <property type="match status" value="1"/>
</dbReference>
<evidence type="ECO:0000256" key="6">
    <source>
        <dbReference type="ARBA" id="ARBA00030114"/>
    </source>
</evidence>
<reference evidence="13 14" key="2">
    <citation type="journal article" date="2013" name="Genome Biol.">
        <title>Draft genome of the mountain pine beetle, Dendroctonus ponderosae Hopkins, a major forest pest.</title>
        <authorList>
            <person name="Keeling C.I."/>
            <person name="Yuen M.M."/>
            <person name="Liao N.Y."/>
            <person name="Docking T.R."/>
            <person name="Chan S.K."/>
            <person name="Taylor G.A."/>
            <person name="Palmquist D.L."/>
            <person name="Jackman S.D."/>
            <person name="Nguyen A."/>
            <person name="Li M."/>
            <person name="Henderson H."/>
            <person name="Janes J.K."/>
            <person name="Zhao Y."/>
            <person name="Pandoh P."/>
            <person name="Moore R."/>
            <person name="Sperling F.A."/>
            <person name="Huber D.P."/>
            <person name="Birol I."/>
            <person name="Jones S.J."/>
            <person name="Bohlmann J."/>
        </authorList>
    </citation>
    <scope>NUCLEOTIDE SEQUENCE</scope>
</reference>
<evidence type="ECO:0000313" key="9">
    <source>
        <dbReference type="EMBL" id="AEE63219.1"/>
    </source>
</evidence>
<dbReference type="GO" id="GO:0043130">
    <property type="term" value="F:ubiquitin binding"/>
    <property type="evidence" value="ECO:0007669"/>
    <property type="project" value="UniProtKB-UniRule"/>
</dbReference>
<evidence type="ECO:0000313" key="13">
    <source>
        <dbReference type="Proteomes" id="UP000019118"/>
    </source>
</evidence>
<comment type="similarity">
    <text evidence="1 7">Belongs to the VPS36 family.</text>
</comment>
<evidence type="ECO:0000313" key="11">
    <source>
        <dbReference type="EMBL" id="ERL85629.1"/>
    </source>
</evidence>
<keyword evidence="3 7" id="KW-0813">Transport</keyword>
<dbReference type="Gene3D" id="2.30.29.30">
    <property type="entry name" value="Pleckstrin-homology domain (PH domain)/Phosphotyrosine-binding domain (PTB)"/>
    <property type="match status" value="1"/>
</dbReference>
<dbReference type="PANTHER" id="PTHR13128">
    <property type="entry name" value="VACUOLAR PROTEIN-SORTING-ASSOCIATED PROTEIN 36"/>
    <property type="match status" value="1"/>
</dbReference>